<dbReference type="RefSeq" id="WP_207364773.1">
    <property type="nucleotide sequence ID" value="NZ_JAFMYV010000005.1"/>
</dbReference>
<organism evidence="2 3">
    <name type="scientific">Fibrella rubiginis</name>
    <dbReference type="NCBI Taxonomy" id="2817060"/>
    <lineage>
        <taxon>Bacteria</taxon>
        <taxon>Pseudomonadati</taxon>
        <taxon>Bacteroidota</taxon>
        <taxon>Cytophagia</taxon>
        <taxon>Cytophagales</taxon>
        <taxon>Spirosomataceae</taxon>
        <taxon>Fibrella</taxon>
    </lineage>
</organism>
<dbReference type="Proteomes" id="UP000664034">
    <property type="component" value="Unassembled WGS sequence"/>
</dbReference>
<dbReference type="GO" id="GO:0047470">
    <property type="term" value="F:(1,4)-alpha-D-glucan 1-alpha-D-glucosylmutase activity"/>
    <property type="evidence" value="ECO:0007669"/>
    <property type="project" value="TreeGrafter"/>
</dbReference>
<feature type="domain" description="Glycosyl hydrolase family 13 catalytic" evidence="1">
    <location>
        <begin position="4"/>
        <end position="497"/>
    </location>
</feature>
<dbReference type="Gene3D" id="3.20.20.80">
    <property type="entry name" value="Glycosidases"/>
    <property type="match status" value="2"/>
</dbReference>
<evidence type="ECO:0000313" key="2">
    <source>
        <dbReference type="EMBL" id="MBO0937219.1"/>
    </source>
</evidence>
<dbReference type="Gene3D" id="3.30.1590.10">
    <property type="entry name" value="Maltooligosyl trehalose synthase, domain 2"/>
    <property type="match status" value="2"/>
</dbReference>
<dbReference type="InterPro" id="IPR017853">
    <property type="entry name" value="GH"/>
</dbReference>
<accession>A0A939GDZ5</accession>
<comment type="caution">
    <text evidence="2">The sequence shown here is derived from an EMBL/GenBank/DDBJ whole genome shotgun (WGS) entry which is preliminary data.</text>
</comment>
<dbReference type="GO" id="GO:0030980">
    <property type="term" value="P:alpha-glucan catabolic process"/>
    <property type="evidence" value="ECO:0007669"/>
    <property type="project" value="TreeGrafter"/>
</dbReference>
<dbReference type="EMBL" id="JAFMYV010000005">
    <property type="protein sequence ID" value="MBO0937219.1"/>
    <property type="molecule type" value="Genomic_DNA"/>
</dbReference>
<reference evidence="2" key="1">
    <citation type="submission" date="2021-03" db="EMBL/GenBank/DDBJ databases">
        <title>Fibrella sp. HMF5335 genome sequencing and assembly.</title>
        <authorList>
            <person name="Kang H."/>
            <person name="Kim H."/>
            <person name="Bae S."/>
            <person name="Joh K."/>
        </authorList>
    </citation>
    <scope>NUCLEOTIDE SEQUENCE</scope>
    <source>
        <strain evidence="2">HMF5335</strain>
    </source>
</reference>
<proteinExistence type="predicted"/>
<dbReference type="InterPro" id="IPR012767">
    <property type="entry name" value="Trehalose_TreY"/>
</dbReference>
<dbReference type="PANTHER" id="PTHR10357">
    <property type="entry name" value="ALPHA-AMYLASE FAMILY MEMBER"/>
    <property type="match status" value="1"/>
</dbReference>
<sequence length="927" mass="103850">MYNPVATYRVQLHENFTFADLEKRLSYLHKLGITTLYASPTLAATPGSTHGYDGIDPQRINPEIGTVAQLRSISQGLKAQGMGWLQDIVPNHLAYHPANPWITDVLEKGHGSLYAGYFDIPGTNELMSGTLMAPFLGKPLMAILEAGELKVAYKHQRLVLAYYDTHFPLAPHTYATVLRTADTPPALAQWLDQIEGLYAPDPTHPLRSFTAKSAVDAYGQQPVTDAVTTAANPSVQWDSARLELAGLMEDNEVVRTFAEGRLAQISQSLDDLHALAEAQHYRLCDGDETRRRINFRRFFTVNGLICLAVERPEVFTQVHSLIQELVDDGTFQGLRVDHVDGLFDPAGYLASLRKAMGDEPYIVVEKILEPGEELPQNWPIQGTSGYEYLALVNNLLTDPQGEAPFTEFYEKLTQTNTPLHDQIRSRKAYILYHDMGGELANLLKFFHDQQLVLPEELAEVNPTMLMLAIGELLVQCPVYRYYGNQFPLDEDEAANLRALLADVRNRAVELGKPADLLEKIWLNNPQTADDEYNARALRFYQRCMQFTGPLMAKGVEDTLLYTYFRFIAHNEVGDSPEAFGMNQAQFHAAMQDRQAHWPLALNGTSTHDTKRGEDVRARLNVLTAMGDEWTQTAQRWLDQTALLRPDNMPDVNDAYFILQTVVGAYPYAEGSTAWADEENFSKRLRDYVTKALQEAKRNTNWVNPNKAYMDAAHAYIDGILAKNGPIWSELADFLARIAPFGIINSLAQVLLKFTTPGVPDVYQGCELFDLSLVDPDNRRAVNYDLREQLLAEVNDAGAHPMTLWNTRTTGQIKLWLTHKLLTERRANPDFWANAAYVPLTVSGKLSEHVLAFARQHNGLQYITVVPLHLPRLTRENPLAVDWQNTHVSLPGGGSWTDVMTGKTGVGAELSLSELFSASLPMALVRIS</sequence>
<dbReference type="PANTHER" id="PTHR10357:SF216">
    <property type="entry name" value="MALTOOLIGOSYL TREHALOSE SYNTHASE-RELATED"/>
    <property type="match status" value="1"/>
</dbReference>
<protein>
    <submittedName>
        <fullName evidence="2">Malto-oligosyltrehalose synthase</fullName>
    </submittedName>
</protein>
<evidence type="ECO:0000259" key="1">
    <source>
        <dbReference type="SMART" id="SM00642"/>
    </source>
</evidence>
<dbReference type="CDD" id="cd11336">
    <property type="entry name" value="AmyAc_MTSase"/>
    <property type="match status" value="1"/>
</dbReference>
<dbReference type="Gene3D" id="1.10.10.470">
    <property type="entry name" value="Maltooligosyl trehalose synthase, domain 4"/>
    <property type="match status" value="1"/>
</dbReference>
<dbReference type="Gene3D" id="3.30.750.90">
    <property type="match status" value="1"/>
</dbReference>
<name>A0A939GDZ5_9BACT</name>
<dbReference type="Pfam" id="PF00128">
    <property type="entry name" value="Alpha-amylase"/>
    <property type="match status" value="1"/>
</dbReference>
<evidence type="ECO:0000313" key="3">
    <source>
        <dbReference type="Proteomes" id="UP000664034"/>
    </source>
</evidence>
<dbReference type="InterPro" id="IPR013797">
    <property type="entry name" value="Maltooligo_trehalose_synth_4"/>
</dbReference>
<dbReference type="NCBIfam" id="TIGR02401">
    <property type="entry name" value="trehalose_TreY"/>
    <property type="match status" value="1"/>
</dbReference>
<dbReference type="SUPFAM" id="SSF51445">
    <property type="entry name" value="(Trans)glycosidases"/>
    <property type="match status" value="1"/>
</dbReference>
<keyword evidence="3" id="KW-1185">Reference proteome</keyword>
<dbReference type="SMART" id="SM00642">
    <property type="entry name" value="Aamy"/>
    <property type="match status" value="1"/>
</dbReference>
<dbReference type="AlphaFoldDB" id="A0A939GDZ5"/>
<dbReference type="InterPro" id="IPR006047">
    <property type="entry name" value="GH13_cat_dom"/>
</dbReference>
<dbReference type="GO" id="GO:0005992">
    <property type="term" value="P:trehalose biosynthetic process"/>
    <property type="evidence" value="ECO:0007669"/>
    <property type="project" value="TreeGrafter"/>
</dbReference>
<gene>
    <name evidence="2" type="primary">treY</name>
    <name evidence="2" type="ORF">J2I47_11730</name>
</gene>